<feature type="domain" description="GST N-terminal" evidence="2">
    <location>
        <begin position="17"/>
        <end position="101"/>
    </location>
</feature>
<keyword evidence="4" id="KW-1185">Reference proteome</keyword>
<dbReference type="STRING" id="2082308.A0A2K1QHH1"/>
<dbReference type="OrthoDB" id="2789670at2759"/>
<dbReference type="Gene3D" id="1.20.1050.130">
    <property type="match status" value="1"/>
</dbReference>
<comment type="caution">
    <text evidence="3">The sequence shown here is derived from an EMBL/GenBank/DDBJ whole genome shotgun (WGS) entry which is preliminary data.</text>
</comment>
<dbReference type="SUPFAM" id="SSF52833">
    <property type="entry name" value="Thioredoxin-like"/>
    <property type="match status" value="1"/>
</dbReference>
<evidence type="ECO:0000259" key="2">
    <source>
        <dbReference type="PROSITE" id="PS50404"/>
    </source>
</evidence>
<gene>
    <name evidence="3" type="ORF">CAC42_6855</name>
</gene>
<evidence type="ECO:0000313" key="4">
    <source>
        <dbReference type="Proteomes" id="UP000243797"/>
    </source>
</evidence>
<dbReference type="AlphaFoldDB" id="A0A2K1QHH1"/>
<dbReference type="PANTHER" id="PTHR44051">
    <property type="entry name" value="GLUTATHIONE S-TRANSFERASE-RELATED"/>
    <property type="match status" value="1"/>
</dbReference>
<organism evidence="3 4">
    <name type="scientific">Sphaceloma murrayae</name>
    <dbReference type="NCBI Taxonomy" id="2082308"/>
    <lineage>
        <taxon>Eukaryota</taxon>
        <taxon>Fungi</taxon>
        <taxon>Dikarya</taxon>
        <taxon>Ascomycota</taxon>
        <taxon>Pezizomycotina</taxon>
        <taxon>Dothideomycetes</taxon>
        <taxon>Dothideomycetidae</taxon>
        <taxon>Myriangiales</taxon>
        <taxon>Elsinoaceae</taxon>
        <taxon>Sphaceloma</taxon>
    </lineage>
</organism>
<evidence type="ECO:0000256" key="1">
    <source>
        <dbReference type="ARBA" id="ARBA00007409"/>
    </source>
</evidence>
<comment type="similarity">
    <text evidence="1">Belongs to the GST superfamily.</text>
</comment>
<name>A0A2K1QHH1_9PEZI</name>
<dbReference type="EMBL" id="NKHZ01000088">
    <property type="protein sequence ID" value="PNS14342.1"/>
    <property type="molecule type" value="Genomic_DNA"/>
</dbReference>
<dbReference type="InterPro" id="IPR004045">
    <property type="entry name" value="Glutathione_S-Trfase_N"/>
</dbReference>
<dbReference type="PROSITE" id="PS50404">
    <property type="entry name" value="GST_NTER"/>
    <property type="match status" value="1"/>
</dbReference>
<dbReference type="Pfam" id="PF13417">
    <property type="entry name" value="GST_N_3"/>
    <property type="match status" value="1"/>
</dbReference>
<protein>
    <recommendedName>
        <fullName evidence="2">GST N-terminal domain-containing protein</fullName>
    </recommendedName>
</protein>
<evidence type="ECO:0000313" key="3">
    <source>
        <dbReference type="EMBL" id="PNS14342.1"/>
    </source>
</evidence>
<dbReference type="PANTHER" id="PTHR44051:SF8">
    <property type="entry name" value="GLUTATHIONE S-TRANSFERASE GSTA"/>
    <property type="match status" value="1"/>
</dbReference>
<dbReference type="Proteomes" id="UP000243797">
    <property type="component" value="Unassembled WGS sequence"/>
</dbReference>
<accession>A0A2K1QHH1</accession>
<sequence length="126" mass="14674">MLNTKSVVSLQRDTPARPVLIVTATSYETWLKIWILLTKLDVQYDLVVLDGLKQQKSVWFQTIHPQQYVPALIDVENGQRIVLWDSTSIMMHLCRKYDVHRTLLGEEGINEAEVLNWTMFHAANFF</sequence>
<dbReference type="InParanoid" id="A0A2K1QHH1"/>
<dbReference type="InterPro" id="IPR036249">
    <property type="entry name" value="Thioredoxin-like_sf"/>
</dbReference>
<reference evidence="3 4" key="1">
    <citation type="submission" date="2017-06" db="EMBL/GenBank/DDBJ databases">
        <title>Draft genome sequence of a variant of Elsinoe murrayae.</title>
        <authorList>
            <person name="Cheng Q."/>
        </authorList>
    </citation>
    <scope>NUCLEOTIDE SEQUENCE [LARGE SCALE GENOMIC DNA]</scope>
    <source>
        <strain evidence="3 4">CQ-2017a</strain>
    </source>
</reference>
<proteinExistence type="inferred from homology"/>